<evidence type="ECO:0000313" key="3">
    <source>
        <dbReference type="EMBL" id="GMG19058.1"/>
    </source>
</evidence>
<feature type="compositionally biased region" description="Polar residues" evidence="1">
    <location>
        <begin position="263"/>
        <end position="279"/>
    </location>
</feature>
<protein>
    <submittedName>
        <fullName evidence="3">Unnamed protein product</fullName>
    </submittedName>
</protein>
<feature type="region of interest" description="Disordered" evidence="1">
    <location>
        <begin position="260"/>
        <end position="281"/>
    </location>
</feature>
<proteinExistence type="predicted"/>
<dbReference type="AlphaFoldDB" id="A0A9W6YR04"/>
<keyword evidence="2" id="KW-0472">Membrane</keyword>
<name>A0A9W6YR04_AMBMO</name>
<feature type="transmembrane region" description="Helical" evidence="2">
    <location>
        <begin position="515"/>
        <end position="534"/>
    </location>
</feature>
<dbReference type="EMBL" id="BSXU01000055">
    <property type="protein sequence ID" value="GMG19058.1"/>
    <property type="molecule type" value="Genomic_DNA"/>
</dbReference>
<comment type="caution">
    <text evidence="3">The sequence shown here is derived from an EMBL/GenBank/DDBJ whole genome shotgun (WGS) entry which is preliminary data.</text>
</comment>
<keyword evidence="2" id="KW-0812">Transmembrane</keyword>
<evidence type="ECO:0000256" key="1">
    <source>
        <dbReference type="SAM" id="MobiDB-lite"/>
    </source>
</evidence>
<feature type="region of interest" description="Disordered" evidence="1">
    <location>
        <begin position="187"/>
        <end position="216"/>
    </location>
</feature>
<evidence type="ECO:0000256" key="2">
    <source>
        <dbReference type="SAM" id="Phobius"/>
    </source>
</evidence>
<evidence type="ECO:0000313" key="4">
    <source>
        <dbReference type="Proteomes" id="UP001165063"/>
    </source>
</evidence>
<organism evidence="3 4">
    <name type="scientific">Ambrosiozyma monospora</name>
    <name type="common">Yeast</name>
    <name type="synonym">Endomycopsis monosporus</name>
    <dbReference type="NCBI Taxonomy" id="43982"/>
    <lineage>
        <taxon>Eukaryota</taxon>
        <taxon>Fungi</taxon>
        <taxon>Dikarya</taxon>
        <taxon>Ascomycota</taxon>
        <taxon>Saccharomycotina</taxon>
        <taxon>Pichiomycetes</taxon>
        <taxon>Pichiales</taxon>
        <taxon>Pichiaceae</taxon>
        <taxon>Ambrosiozyma</taxon>
    </lineage>
</organism>
<dbReference type="Proteomes" id="UP001165063">
    <property type="component" value="Unassembled WGS sequence"/>
</dbReference>
<gene>
    <name evidence="3" type="ORF">Amon01_000017500</name>
</gene>
<feature type="compositionally biased region" description="Polar residues" evidence="1">
    <location>
        <begin position="202"/>
        <end position="216"/>
    </location>
</feature>
<sequence length="539" mass="59310">MVLPIYNSAVNSASDNRPGSVSSTLKRLQERLSQVAHDSKGKTTRKIVTSFDTSPIRQVSSEISPINLSESKDGIPIEDGSPVVVEPEPIFNTLRSNLMIQQDDPPERHLKQTADGSMLIQLPEEYDKVENNVGKLLLVDLYTDGNKEQKSAEIGTDASSIGNIKTSNSNPLFSSIKEHIMVLKTRSTPATNSKDEKRGSLRSVQSATNMRQSSGTFEKRLISNSPSIKLIDPKKQEELIDGAVITTSMDSASVPRAKFAGSRTVSTASHAATREQQTTDLHHPQPHYPIDHQMLLPSGEFDQSIFIQKQQNTSPNHLIDLENVESNHKLSTPISLSHKYSNDGNNAAGVFGTVTDGNEKEPLLNSYQNFNQDTIGHRSYQSATTTTNFSNVAFYGVPLIDGNASVGNDSRLGTTSLNAHRQHSRHQSQVDIKRFNEIPEQEATGSSTLKAGGNSTVIISEEIDNSRYRQANILELGGNDGLGIGYGSRVVVNRDSNDVSVYSEDIVVHRSMSHYFIWIFLLVLSGAVVFWYLYPGLWI</sequence>
<reference evidence="3" key="1">
    <citation type="submission" date="2023-04" db="EMBL/GenBank/DDBJ databases">
        <title>Ambrosiozyma monospora NBRC 1965.</title>
        <authorList>
            <person name="Ichikawa N."/>
            <person name="Sato H."/>
            <person name="Tonouchi N."/>
        </authorList>
    </citation>
    <scope>NUCLEOTIDE SEQUENCE</scope>
    <source>
        <strain evidence="3">NBRC 1965</strain>
    </source>
</reference>
<keyword evidence="2" id="KW-1133">Transmembrane helix</keyword>
<keyword evidence="4" id="KW-1185">Reference proteome</keyword>
<accession>A0A9W6YR04</accession>